<keyword evidence="3" id="KW-1185">Reference proteome</keyword>
<reference evidence="1 3" key="1">
    <citation type="journal article" date="2017" name="Nature">
        <title>The sunflower genome provides insights into oil metabolism, flowering and Asterid evolution.</title>
        <authorList>
            <person name="Badouin H."/>
            <person name="Gouzy J."/>
            <person name="Grassa C.J."/>
            <person name="Murat F."/>
            <person name="Staton S.E."/>
            <person name="Cottret L."/>
            <person name="Lelandais-Briere C."/>
            <person name="Owens G.L."/>
            <person name="Carrere S."/>
            <person name="Mayjonade B."/>
            <person name="Legrand L."/>
            <person name="Gill N."/>
            <person name="Kane N.C."/>
            <person name="Bowers J.E."/>
            <person name="Hubner S."/>
            <person name="Bellec A."/>
            <person name="Berard A."/>
            <person name="Berges H."/>
            <person name="Blanchet N."/>
            <person name="Boniface M.C."/>
            <person name="Brunel D."/>
            <person name="Catrice O."/>
            <person name="Chaidir N."/>
            <person name="Claudel C."/>
            <person name="Donnadieu C."/>
            <person name="Faraut T."/>
            <person name="Fievet G."/>
            <person name="Helmstetter N."/>
            <person name="King M."/>
            <person name="Knapp S.J."/>
            <person name="Lai Z."/>
            <person name="Le Paslier M.C."/>
            <person name="Lippi Y."/>
            <person name="Lorenzon L."/>
            <person name="Mandel J.R."/>
            <person name="Marage G."/>
            <person name="Marchand G."/>
            <person name="Marquand E."/>
            <person name="Bret-Mestries E."/>
            <person name="Morien E."/>
            <person name="Nambeesan S."/>
            <person name="Nguyen T."/>
            <person name="Pegot-Espagnet P."/>
            <person name="Pouilly N."/>
            <person name="Raftis F."/>
            <person name="Sallet E."/>
            <person name="Schiex T."/>
            <person name="Thomas J."/>
            <person name="Vandecasteele C."/>
            <person name="Vares D."/>
            <person name="Vear F."/>
            <person name="Vautrin S."/>
            <person name="Crespi M."/>
            <person name="Mangin B."/>
            <person name="Burke J.M."/>
            <person name="Salse J."/>
            <person name="Munos S."/>
            <person name="Vincourt P."/>
            <person name="Rieseberg L.H."/>
            <person name="Langlade N.B."/>
        </authorList>
    </citation>
    <scope>NUCLEOTIDE SEQUENCE [LARGE SCALE GENOMIC DNA]</scope>
    <source>
        <strain evidence="3">cv. SF193</strain>
        <tissue evidence="1">Leaves</tissue>
    </source>
</reference>
<dbReference type="InParanoid" id="A0A251UV19"/>
<organism evidence="2 3">
    <name type="scientific">Helianthus annuus</name>
    <name type="common">Common sunflower</name>
    <dbReference type="NCBI Taxonomy" id="4232"/>
    <lineage>
        <taxon>Eukaryota</taxon>
        <taxon>Viridiplantae</taxon>
        <taxon>Streptophyta</taxon>
        <taxon>Embryophyta</taxon>
        <taxon>Tracheophyta</taxon>
        <taxon>Spermatophyta</taxon>
        <taxon>Magnoliopsida</taxon>
        <taxon>eudicotyledons</taxon>
        <taxon>Gunneridae</taxon>
        <taxon>Pentapetalae</taxon>
        <taxon>asterids</taxon>
        <taxon>campanulids</taxon>
        <taxon>Asterales</taxon>
        <taxon>Asteraceae</taxon>
        <taxon>Asteroideae</taxon>
        <taxon>Heliantheae alliance</taxon>
        <taxon>Heliantheae</taxon>
        <taxon>Helianthus</taxon>
    </lineage>
</organism>
<protein>
    <submittedName>
        <fullName evidence="2">Uncharacterized protein</fullName>
    </submittedName>
</protein>
<name>A0A251UV19_HELAN</name>
<gene>
    <name evidence="2" type="ORF">HannXRQ_Chr05g0161741</name>
    <name evidence="1" type="ORF">HanXRQr2_Chr03g0096941</name>
</gene>
<dbReference type="EMBL" id="MNCJ02000318">
    <property type="protein sequence ID" value="KAF5813322.1"/>
    <property type="molecule type" value="Genomic_DNA"/>
</dbReference>
<dbReference type="Proteomes" id="UP000215914">
    <property type="component" value="Chromosome 5"/>
</dbReference>
<dbReference type="AlphaFoldDB" id="A0A251UV19"/>
<evidence type="ECO:0000313" key="1">
    <source>
        <dbReference type="EMBL" id="KAF5813322.1"/>
    </source>
</evidence>
<sequence length="50" mass="5702">MGLFQFFPPTEIHLKLMNGCRDRSIGTCNCTRFGLVSRMGEELKIDPFHG</sequence>
<reference evidence="2" key="2">
    <citation type="submission" date="2017-02" db="EMBL/GenBank/DDBJ databases">
        <title>Sunflower complete genome.</title>
        <authorList>
            <person name="Langlade N."/>
            <person name="Munos S."/>
        </authorList>
    </citation>
    <scope>NUCLEOTIDE SEQUENCE [LARGE SCALE GENOMIC DNA]</scope>
    <source>
        <tissue evidence="2">Leaves</tissue>
    </source>
</reference>
<evidence type="ECO:0000313" key="2">
    <source>
        <dbReference type="EMBL" id="OTG26716.1"/>
    </source>
</evidence>
<evidence type="ECO:0000313" key="3">
    <source>
        <dbReference type="Proteomes" id="UP000215914"/>
    </source>
</evidence>
<proteinExistence type="predicted"/>
<dbReference type="EMBL" id="CM007894">
    <property type="protein sequence ID" value="OTG26716.1"/>
    <property type="molecule type" value="Genomic_DNA"/>
</dbReference>
<accession>A0A251UV19</accession>
<reference evidence="1" key="3">
    <citation type="submission" date="2020-06" db="EMBL/GenBank/DDBJ databases">
        <title>Helianthus annuus Genome sequencing and assembly Release 2.</title>
        <authorList>
            <person name="Gouzy J."/>
            <person name="Langlade N."/>
            <person name="Munos S."/>
        </authorList>
    </citation>
    <scope>NUCLEOTIDE SEQUENCE</scope>
    <source>
        <tissue evidence="1">Leaves</tissue>
    </source>
</reference>
<dbReference type="Gramene" id="mRNA:HanXRQr2_Chr03g0096941">
    <property type="protein sequence ID" value="CDS:HanXRQr2_Chr03g0096941.1"/>
    <property type="gene ID" value="HanXRQr2_Chr03g0096941"/>
</dbReference>